<proteinExistence type="predicted"/>
<dbReference type="InterPro" id="IPR033900">
    <property type="entry name" value="Gram_neg_porin_domain"/>
</dbReference>
<dbReference type="PANTHER" id="PTHR34501:SF2">
    <property type="entry name" value="OUTER MEMBRANE PORIN F-RELATED"/>
    <property type="match status" value="1"/>
</dbReference>
<dbReference type="CDD" id="cd00342">
    <property type="entry name" value="gram_neg_porins"/>
    <property type="match status" value="1"/>
</dbReference>
<evidence type="ECO:0000313" key="5">
    <source>
        <dbReference type="EMBL" id="MFH0264959.1"/>
    </source>
</evidence>
<dbReference type="InterPro" id="IPR050298">
    <property type="entry name" value="Gram-neg_bact_OMP"/>
</dbReference>
<evidence type="ECO:0000256" key="2">
    <source>
        <dbReference type="ARBA" id="ARBA00022729"/>
    </source>
</evidence>
<organism evidence="5 6">
    <name type="scientific">Vibrio rumoiensis</name>
    <dbReference type="NCBI Taxonomy" id="76258"/>
    <lineage>
        <taxon>Bacteria</taxon>
        <taxon>Pseudomonadati</taxon>
        <taxon>Pseudomonadota</taxon>
        <taxon>Gammaproteobacteria</taxon>
        <taxon>Vibrionales</taxon>
        <taxon>Vibrionaceae</taxon>
        <taxon>Vibrio</taxon>
    </lineage>
</organism>
<feature type="signal peptide" evidence="4">
    <location>
        <begin position="1"/>
        <end position="21"/>
    </location>
</feature>
<evidence type="ECO:0000313" key="6">
    <source>
        <dbReference type="Proteomes" id="UP001607151"/>
    </source>
</evidence>
<evidence type="ECO:0000256" key="4">
    <source>
        <dbReference type="SAM" id="SignalP"/>
    </source>
</evidence>
<comment type="subcellular location">
    <subcellularLocation>
        <location evidence="1">Cell outer membrane</location>
        <topology evidence="1">Multi-pass membrane protein</topology>
    </subcellularLocation>
</comment>
<name>A0ABW7ITN5_9VIBR</name>
<keyword evidence="3" id="KW-0472">Membrane</keyword>
<evidence type="ECO:0000256" key="1">
    <source>
        <dbReference type="ARBA" id="ARBA00004571"/>
    </source>
</evidence>
<keyword evidence="2 4" id="KW-0732">Signal</keyword>
<dbReference type="RefSeq" id="WP_394607419.1">
    <property type="nucleotide sequence ID" value="NZ_JBIHSJ010000001.1"/>
</dbReference>
<feature type="chain" id="PRO_5045380710" evidence="4">
    <location>
        <begin position="22"/>
        <end position="347"/>
    </location>
</feature>
<dbReference type="InterPro" id="IPR023614">
    <property type="entry name" value="Porin_dom_sf"/>
</dbReference>
<dbReference type="SUPFAM" id="SSF56935">
    <property type="entry name" value="Porins"/>
    <property type="match status" value="1"/>
</dbReference>
<sequence>MKKSLLALAVSAAAFTGAANAAEIYSSDGGSVDFYGQLRSQMEFRDSDDYSADLSTGSSRTGVNATYTVTEGFDVLGSVELGLDTEGNDVGVRSHLFGFGTDYGTVTFGKSLISSDDVGGTDYSYFYGGTGNLYGTLNGGWNDSRIKYQLALENWWVNATYGLNDDSSNEDLAEAFVGATYGDLSFHFGGGKNRVHDGVTNANLDISNTYYEATLMYNILENLQVSGTYYGSQLKNEDGSGKIDSNSISVGAYWTFIEKTSLYAGYEFTKGEASNVAAFADPDADGELNNAFVGVEYMFSSWARVFAEVGYKDGETVGYADTADNQATGPESVDSETNFGIGARFYW</sequence>
<dbReference type="Proteomes" id="UP001607151">
    <property type="component" value="Unassembled WGS sequence"/>
</dbReference>
<dbReference type="PANTHER" id="PTHR34501">
    <property type="entry name" value="PROTEIN YDDL-RELATED"/>
    <property type="match status" value="1"/>
</dbReference>
<comment type="caution">
    <text evidence="5">The sequence shown here is derived from an EMBL/GenBank/DDBJ whole genome shotgun (WGS) entry which is preliminary data.</text>
</comment>
<accession>A0ABW7ITN5</accession>
<dbReference type="Gene3D" id="2.40.160.10">
    <property type="entry name" value="Porin"/>
    <property type="match status" value="1"/>
</dbReference>
<reference evidence="5 6" key="1">
    <citation type="submission" date="2024-10" db="EMBL/GenBank/DDBJ databases">
        <authorList>
            <person name="Yibar A."/>
            <person name="Saticioglu I.B."/>
            <person name="Duman M."/>
            <person name="Ajmi N."/>
            <person name="Gurler F."/>
            <person name="Ay H."/>
            <person name="Onuk E."/>
            <person name="Guler S."/>
            <person name="Romalde J.L."/>
        </authorList>
    </citation>
    <scope>NUCLEOTIDE SEQUENCE [LARGE SCALE GENOMIC DNA]</scope>
    <source>
        <strain evidence="5 6">14-MA-B</strain>
    </source>
</reference>
<gene>
    <name evidence="5" type="ORF">ACGRQ9_05530</name>
</gene>
<protein>
    <submittedName>
        <fullName evidence="5">Porin</fullName>
    </submittedName>
</protein>
<dbReference type="EMBL" id="JBIHSN010000002">
    <property type="protein sequence ID" value="MFH0264959.1"/>
    <property type="molecule type" value="Genomic_DNA"/>
</dbReference>
<keyword evidence="6" id="KW-1185">Reference proteome</keyword>
<evidence type="ECO:0000256" key="3">
    <source>
        <dbReference type="ARBA" id="ARBA00023136"/>
    </source>
</evidence>